<accession>A0A7W9ICS4</accession>
<sequence>MEDRSGHGHDRLVYKRDEEDLTVPPQRTDDTAPATGDPRPGDAPDGSGRGASPADVRSSGHVPAGAPATAGFPEATAGRPDDVATPGDTGAGTGLTDADLPDAGPAHTGPAHTGPAHAATGLPGTEPGVPAHAATGLPDAGSDLPGTGTGTEPGVPAHAGGTRGILLRQDAEDVRRRWQAVQASFVDDPRDSVERADALLDEVVNAFRSALEARTAELRGRWKGSGDAKDSGDTEELRTALRDYRAALEELLNISTGTR</sequence>
<dbReference type="RefSeq" id="WP_184544015.1">
    <property type="nucleotide sequence ID" value="NZ_JACHMP010000001.1"/>
</dbReference>
<organism evidence="2 3">
    <name type="scientific">Streptosporangium becharense</name>
    <dbReference type="NCBI Taxonomy" id="1816182"/>
    <lineage>
        <taxon>Bacteria</taxon>
        <taxon>Bacillati</taxon>
        <taxon>Actinomycetota</taxon>
        <taxon>Actinomycetes</taxon>
        <taxon>Streptosporangiales</taxon>
        <taxon>Streptosporangiaceae</taxon>
        <taxon>Streptosporangium</taxon>
    </lineage>
</organism>
<keyword evidence="3" id="KW-1185">Reference proteome</keyword>
<feature type="region of interest" description="Disordered" evidence="1">
    <location>
        <begin position="1"/>
        <end position="162"/>
    </location>
</feature>
<feature type="compositionally biased region" description="Basic and acidic residues" evidence="1">
    <location>
        <begin position="1"/>
        <end position="18"/>
    </location>
</feature>
<evidence type="ECO:0000256" key="1">
    <source>
        <dbReference type="SAM" id="MobiDB-lite"/>
    </source>
</evidence>
<dbReference type="EMBL" id="JACHMP010000001">
    <property type="protein sequence ID" value="MBB5818150.1"/>
    <property type="molecule type" value="Genomic_DNA"/>
</dbReference>
<reference evidence="2 3" key="1">
    <citation type="submission" date="2020-08" db="EMBL/GenBank/DDBJ databases">
        <title>Sequencing the genomes of 1000 actinobacteria strains.</title>
        <authorList>
            <person name="Klenk H.-P."/>
        </authorList>
    </citation>
    <scope>NUCLEOTIDE SEQUENCE [LARGE SCALE GENOMIC DNA]</scope>
    <source>
        <strain evidence="2 3">DSM 46887</strain>
    </source>
</reference>
<comment type="caution">
    <text evidence="2">The sequence shown here is derived from an EMBL/GenBank/DDBJ whole genome shotgun (WGS) entry which is preliminary data.</text>
</comment>
<evidence type="ECO:0000313" key="2">
    <source>
        <dbReference type="EMBL" id="MBB5818150.1"/>
    </source>
</evidence>
<name>A0A7W9ICS4_9ACTN</name>
<proteinExistence type="predicted"/>
<gene>
    <name evidence="2" type="ORF">F4562_001212</name>
</gene>
<evidence type="ECO:0000313" key="3">
    <source>
        <dbReference type="Proteomes" id="UP000540685"/>
    </source>
</evidence>
<feature type="compositionally biased region" description="Low complexity" evidence="1">
    <location>
        <begin position="83"/>
        <end position="98"/>
    </location>
</feature>
<dbReference type="AlphaFoldDB" id="A0A7W9ICS4"/>
<protein>
    <submittedName>
        <fullName evidence="2">Uncharacterized protein</fullName>
    </submittedName>
</protein>
<dbReference type="Proteomes" id="UP000540685">
    <property type="component" value="Unassembled WGS sequence"/>
</dbReference>